<evidence type="ECO:0000313" key="2">
    <source>
        <dbReference type="Proteomes" id="UP000187181"/>
    </source>
</evidence>
<dbReference type="AlphaFoldDB" id="A0A1R3XTN6"/>
<protein>
    <submittedName>
        <fullName evidence="1">Uncharacterized protein</fullName>
    </submittedName>
</protein>
<name>A0A1R3XTN6_9BACT</name>
<accession>A0A1R3XTN6</accession>
<dbReference type="Proteomes" id="UP000187181">
    <property type="component" value="Unassembled WGS sequence"/>
</dbReference>
<reference evidence="2" key="1">
    <citation type="submission" date="2017-01" db="EMBL/GenBank/DDBJ databases">
        <authorList>
            <person name="Varghese N."/>
            <person name="Submissions S."/>
        </authorList>
    </citation>
    <scope>NUCLEOTIDE SEQUENCE [LARGE SCALE GENOMIC DNA]</scope>
    <source>
        <strain evidence="2">LP100</strain>
    </source>
</reference>
<gene>
    <name evidence="1" type="ORF">SAMN05444128_3772</name>
</gene>
<proteinExistence type="predicted"/>
<evidence type="ECO:0000313" key="1">
    <source>
        <dbReference type="EMBL" id="SIT94783.1"/>
    </source>
</evidence>
<dbReference type="STRING" id="1317125.SAMN05444128_3772"/>
<organism evidence="1 2">
    <name type="scientific">Pontibacter indicus</name>
    <dbReference type="NCBI Taxonomy" id="1317125"/>
    <lineage>
        <taxon>Bacteria</taxon>
        <taxon>Pseudomonadati</taxon>
        <taxon>Bacteroidota</taxon>
        <taxon>Cytophagia</taxon>
        <taxon>Cytophagales</taxon>
        <taxon>Hymenobacteraceae</taxon>
        <taxon>Pontibacter</taxon>
    </lineage>
</organism>
<dbReference type="RefSeq" id="WP_076672042.1">
    <property type="nucleotide sequence ID" value="NZ_FTPP01000004.1"/>
</dbReference>
<dbReference type="OrthoDB" id="1438237at2"/>
<keyword evidence="2" id="KW-1185">Reference proteome</keyword>
<dbReference type="EMBL" id="FTPP01000004">
    <property type="protein sequence ID" value="SIT94783.1"/>
    <property type="molecule type" value="Genomic_DNA"/>
</dbReference>
<sequence>MSNGGRYFYGDAGLIEILLPKLELMETAAGGYAAVYKDPLTNSFWLKYYATTATPGGGYLTLMRLPAPSTTKLIDIAISTVFEDEAVAAVLRLLDEESVEKKDFRLQLVEQLEASVEAQGISAERAYQIVKFANLTDTTNIREVIGKTAAQVQEDATYFAGIAKRAERLIKRLS</sequence>